<dbReference type="InterPro" id="IPR029045">
    <property type="entry name" value="ClpP/crotonase-like_dom_sf"/>
</dbReference>
<dbReference type="EMBL" id="CABPSI010000006">
    <property type="protein sequence ID" value="VVE55750.1"/>
    <property type="molecule type" value="Genomic_DNA"/>
</dbReference>
<keyword evidence="6" id="KW-0812">Transmembrane</keyword>
<dbReference type="Gene3D" id="3.90.226.10">
    <property type="entry name" value="2-enoyl-CoA Hydratase, Chain A, domain 1"/>
    <property type="match status" value="1"/>
</dbReference>
<evidence type="ECO:0000256" key="2">
    <source>
        <dbReference type="ARBA" id="ARBA00022670"/>
    </source>
</evidence>
<dbReference type="CDD" id="cd07023">
    <property type="entry name" value="S49_Sppa_N_C"/>
    <property type="match status" value="1"/>
</dbReference>
<organism evidence="8 9">
    <name type="scientific">Pandoraea iniqua</name>
    <dbReference type="NCBI Taxonomy" id="2508288"/>
    <lineage>
        <taxon>Bacteria</taxon>
        <taxon>Pseudomonadati</taxon>
        <taxon>Pseudomonadota</taxon>
        <taxon>Betaproteobacteria</taxon>
        <taxon>Burkholderiales</taxon>
        <taxon>Burkholderiaceae</taxon>
        <taxon>Pandoraea</taxon>
    </lineage>
</organism>
<evidence type="ECO:0000256" key="1">
    <source>
        <dbReference type="ARBA" id="ARBA00008683"/>
    </source>
</evidence>
<feature type="region of interest" description="Disordered" evidence="5">
    <location>
        <begin position="1"/>
        <end position="41"/>
    </location>
</feature>
<dbReference type="Pfam" id="PF01343">
    <property type="entry name" value="Peptidase_S49"/>
    <property type="match status" value="1"/>
</dbReference>
<dbReference type="Proteomes" id="UP000333828">
    <property type="component" value="Unassembled WGS sequence"/>
</dbReference>
<gene>
    <name evidence="8" type="ORF">PIN31115_05012</name>
</gene>
<keyword evidence="2" id="KW-0645">Protease</keyword>
<evidence type="ECO:0000259" key="7">
    <source>
        <dbReference type="Pfam" id="PF01343"/>
    </source>
</evidence>
<feature type="domain" description="Peptidase S49" evidence="7">
    <location>
        <begin position="168"/>
        <end position="310"/>
    </location>
</feature>
<accession>A0A5E4Z5W3</accession>
<evidence type="ECO:0000256" key="3">
    <source>
        <dbReference type="ARBA" id="ARBA00022801"/>
    </source>
</evidence>
<dbReference type="InterPro" id="IPR047272">
    <property type="entry name" value="S49_SppA_C"/>
</dbReference>
<dbReference type="PANTHER" id="PTHR42987:SF8">
    <property type="entry name" value="PROTEINASE"/>
    <property type="match status" value="1"/>
</dbReference>
<keyword evidence="6" id="KW-0472">Membrane</keyword>
<comment type="similarity">
    <text evidence="1">Belongs to the peptidase S49 family.</text>
</comment>
<feature type="compositionally biased region" description="Gly residues" evidence="5">
    <location>
        <begin position="23"/>
        <end position="33"/>
    </location>
</feature>
<dbReference type="RefSeq" id="WP_150686352.1">
    <property type="nucleotide sequence ID" value="NZ_CABPSI010000006.1"/>
</dbReference>
<dbReference type="SUPFAM" id="SSF52096">
    <property type="entry name" value="ClpP/crotonase"/>
    <property type="match status" value="1"/>
</dbReference>
<dbReference type="AlphaFoldDB" id="A0A5E4Z5W3"/>
<sequence length="355" mass="37863">MADSLPPDSPRTEPGFPPPGGRPPSGGSGGSGGSPRDPRDVKPWEREMLEKVLMAGIKEQRAARRWKIFFRLLMLAIVALIVWSIFDIDGSSSASSGGGSGKHTALVTLSGEISPDSQASAEKINSALESAFDDSSAAGVILRINSPGGSPVQAGMIYDDIARLRAKYPKKPLYVVVEEICASGGYYVAAAADKIYVDKASIVGSIGVLMDGFGFTGLMDKLGVERRLLTAGRNKGFLDPFSPQTDQQKTYALDMLEQVHQQFIGAVKKGRGDRLKDDPDLFSGLFWTGQRAIELGLADGTGTVDSVARDVLKAPDLVDYTVKENLPERMARRFGAAVGTAAMKTMMMGSSLSLK</sequence>
<dbReference type="PANTHER" id="PTHR42987">
    <property type="entry name" value="PEPTIDASE S49"/>
    <property type="match status" value="1"/>
</dbReference>
<evidence type="ECO:0000256" key="4">
    <source>
        <dbReference type="ARBA" id="ARBA00022825"/>
    </source>
</evidence>
<evidence type="ECO:0000256" key="6">
    <source>
        <dbReference type="SAM" id="Phobius"/>
    </source>
</evidence>
<dbReference type="GO" id="GO:0008236">
    <property type="term" value="F:serine-type peptidase activity"/>
    <property type="evidence" value="ECO:0007669"/>
    <property type="project" value="UniProtKB-KW"/>
</dbReference>
<evidence type="ECO:0000256" key="5">
    <source>
        <dbReference type="SAM" id="MobiDB-lite"/>
    </source>
</evidence>
<dbReference type="GO" id="GO:0006508">
    <property type="term" value="P:proteolysis"/>
    <property type="evidence" value="ECO:0007669"/>
    <property type="project" value="UniProtKB-KW"/>
</dbReference>
<keyword evidence="4" id="KW-0720">Serine protease</keyword>
<dbReference type="InterPro" id="IPR002142">
    <property type="entry name" value="Peptidase_S49"/>
</dbReference>
<evidence type="ECO:0000313" key="9">
    <source>
        <dbReference type="Proteomes" id="UP000333828"/>
    </source>
</evidence>
<protein>
    <submittedName>
        <fullName evidence="8">Peptidase S49</fullName>
    </submittedName>
</protein>
<keyword evidence="6" id="KW-1133">Transmembrane helix</keyword>
<keyword evidence="3" id="KW-0378">Hydrolase</keyword>
<name>A0A5E4Z5W3_9BURK</name>
<reference evidence="8 9" key="1">
    <citation type="submission" date="2019-08" db="EMBL/GenBank/DDBJ databases">
        <authorList>
            <person name="Peeters C."/>
        </authorList>
    </citation>
    <scope>NUCLEOTIDE SEQUENCE [LARGE SCALE GENOMIC DNA]</scope>
    <source>
        <strain evidence="8 9">LMG 31115</strain>
    </source>
</reference>
<keyword evidence="9" id="KW-1185">Reference proteome</keyword>
<proteinExistence type="inferred from homology"/>
<evidence type="ECO:0000313" key="8">
    <source>
        <dbReference type="EMBL" id="VVE55750.1"/>
    </source>
</evidence>
<feature type="transmembrane region" description="Helical" evidence="6">
    <location>
        <begin position="68"/>
        <end position="86"/>
    </location>
</feature>